<comment type="caution">
    <text evidence="1">The sequence shown here is derived from an EMBL/GenBank/DDBJ whole genome shotgun (WGS) entry which is preliminary data.</text>
</comment>
<dbReference type="EMBL" id="JABDTM020009039">
    <property type="protein sequence ID" value="KAH0821204.1"/>
    <property type="molecule type" value="Genomic_DNA"/>
</dbReference>
<name>A0A8J6HUQ9_TENMO</name>
<dbReference type="AlphaFoldDB" id="A0A8J6HUQ9"/>
<reference evidence="1" key="2">
    <citation type="submission" date="2021-08" db="EMBL/GenBank/DDBJ databases">
        <authorList>
            <person name="Eriksson T."/>
        </authorList>
    </citation>
    <scope>NUCLEOTIDE SEQUENCE</scope>
    <source>
        <strain evidence="1">Stoneville</strain>
        <tissue evidence="1">Whole head</tissue>
    </source>
</reference>
<organism evidence="1 2">
    <name type="scientific">Tenebrio molitor</name>
    <name type="common">Yellow mealworm beetle</name>
    <dbReference type="NCBI Taxonomy" id="7067"/>
    <lineage>
        <taxon>Eukaryota</taxon>
        <taxon>Metazoa</taxon>
        <taxon>Ecdysozoa</taxon>
        <taxon>Arthropoda</taxon>
        <taxon>Hexapoda</taxon>
        <taxon>Insecta</taxon>
        <taxon>Pterygota</taxon>
        <taxon>Neoptera</taxon>
        <taxon>Endopterygota</taxon>
        <taxon>Coleoptera</taxon>
        <taxon>Polyphaga</taxon>
        <taxon>Cucujiformia</taxon>
        <taxon>Tenebrionidae</taxon>
        <taxon>Tenebrio</taxon>
    </lineage>
</organism>
<evidence type="ECO:0000313" key="1">
    <source>
        <dbReference type="EMBL" id="KAH0821204.1"/>
    </source>
</evidence>
<dbReference type="Proteomes" id="UP000719412">
    <property type="component" value="Unassembled WGS sequence"/>
</dbReference>
<protein>
    <submittedName>
        <fullName evidence="1">Uncharacterized protein</fullName>
    </submittedName>
</protein>
<evidence type="ECO:0000313" key="2">
    <source>
        <dbReference type="Proteomes" id="UP000719412"/>
    </source>
</evidence>
<accession>A0A8J6HUQ9</accession>
<gene>
    <name evidence="1" type="ORF">GEV33_001587</name>
</gene>
<keyword evidence="2" id="KW-1185">Reference proteome</keyword>
<sequence length="137" mass="14845">MKCSADWLRPSRPVAFFVVALLKMEALAASIFSGIMFTMVPRALAPGGLLRGTRFTSRLHLLSRLALVGHRRVHSGAQTEALCAGTPPVERDAHGAALSLAVSDRGVLLHAPAKPLPYLLKAPNDEPFERNSYTFAR</sequence>
<reference evidence="1" key="1">
    <citation type="journal article" date="2020" name="J Insects Food Feed">
        <title>The yellow mealworm (Tenebrio molitor) genome: a resource for the emerging insects as food and feed industry.</title>
        <authorList>
            <person name="Eriksson T."/>
            <person name="Andere A."/>
            <person name="Kelstrup H."/>
            <person name="Emery V."/>
            <person name="Picard C."/>
        </authorList>
    </citation>
    <scope>NUCLEOTIDE SEQUENCE</scope>
    <source>
        <strain evidence="1">Stoneville</strain>
        <tissue evidence="1">Whole head</tissue>
    </source>
</reference>
<proteinExistence type="predicted"/>